<reference evidence="1 2" key="1">
    <citation type="submission" date="2019-06" db="EMBL/GenBank/DDBJ databases">
        <authorList>
            <person name="Fakulujo A."/>
            <person name="Fiaz D."/>
            <person name="Garg S."/>
            <person name="Gordon G."/>
            <person name="Haider Z."/>
            <person name="Hale A."/>
            <person name="Hodges K."/>
            <person name="Jacob L."/>
            <person name="Kandil F."/>
            <person name="Kincaid V."/>
            <person name="Melchor-Guerra M."/>
            <person name="Morrelli A."/>
            <person name="Morris R."/>
            <person name="Nawaz M."/>
            <person name="Nguyen N."/>
            <person name="Omair A."/>
            <person name="Pray J."/>
            <person name="Saleem H."/>
            <person name="Saravane K."/>
            <person name="Sharma A."/>
            <person name="Singh A."/>
            <person name="Walston M."/>
            <person name="Zaman H."/>
            <person name="Puthuveetil N."/>
            <person name="Do L."/>
            <person name="Islam N."/>
            <person name="Johnson A."/>
        </authorList>
    </citation>
    <scope>NUCLEOTIDE SEQUENCE [LARGE SCALE GENOMIC DNA]</scope>
</reference>
<keyword evidence="2" id="KW-1185">Reference proteome</keyword>
<gene>
    <name evidence="1" type="primary">93</name>
    <name evidence="1" type="ORF">KYLE_97</name>
</gene>
<name>A0A514A8P5_9CAUD</name>
<evidence type="ECO:0000313" key="1">
    <source>
        <dbReference type="EMBL" id="QDH49625.1"/>
    </source>
</evidence>
<evidence type="ECO:0000313" key="2">
    <source>
        <dbReference type="Proteomes" id="UP000319711"/>
    </source>
</evidence>
<protein>
    <submittedName>
        <fullName evidence="1">Uncharacterized protein</fullName>
    </submittedName>
</protein>
<proteinExistence type="predicted"/>
<dbReference type="GeneID" id="55620402"/>
<dbReference type="EMBL" id="MN038177">
    <property type="protein sequence ID" value="QDH49625.1"/>
    <property type="molecule type" value="Genomic_DNA"/>
</dbReference>
<dbReference type="RefSeq" id="YP_009849929.1">
    <property type="nucleotide sequence ID" value="NC_048796.1"/>
</dbReference>
<sequence>MAAKRRFRLMRIGNILPGTRFWFVYGKKRPGTLIWLNKKNVACYHIGHSFNVKARRFTIGAWCQVWVEIPDYEKH</sequence>
<accession>A0A514A8P5</accession>
<organism evidence="1 2">
    <name type="scientific">Pantoea phage Kyle</name>
    <dbReference type="NCBI Taxonomy" id="2589665"/>
    <lineage>
        <taxon>Viruses</taxon>
        <taxon>Duplodnaviria</taxon>
        <taxon>Heunggongvirae</taxon>
        <taxon>Uroviricota</taxon>
        <taxon>Caudoviricetes</taxon>
        <taxon>Lindbergviridae</taxon>
        <taxon>Kylevirus</taxon>
        <taxon>Kylevirus kyle</taxon>
    </lineage>
</organism>
<dbReference type="KEGG" id="vg:55620402"/>
<dbReference type="Proteomes" id="UP000319711">
    <property type="component" value="Segment"/>
</dbReference>